<evidence type="ECO:0000313" key="1">
    <source>
        <dbReference type="EMBL" id="PXW76246.1"/>
    </source>
</evidence>
<dbReference type="AlphaFoldDB" id="A0A2V3V3E0"/>
<evidence type="ECO:0008006" key="3">
    <source>
        <dbReference type="Google" id="ProtNLM"/>
    </source>
</evidence>
<dbReference type="Proteomes" id="UP000248014">
    <property type="component" value="Unassembled WGS sequence"/>
</dbReference>
<evidence type="ECO:0000313" key="2">
    <source>
        <dbReference type="Proteomes" id="UP000248014"/>
    </source>
</evidence>
<organism evidence="1 2">
    <name type="scientific">Blastomonas natatoria</name>
    <dbReference type="NCBI Taxonomy" id="34015"/>
    <lineage>
        <taxon>Bacteria</taxon>
        <taxon>Pseudomonadati</taxon>
        <taxon>Pseudomonadota</taxon>
        <taxon>Alphaproteobacteria</taxon>
        <taxon>Sphingomonadales</taxon>
        <taxon>Sphingomonadaceae</taxon>
        <taxon>Blastomonas</taxon>
    </lineage>
</organism>
<comment type="caution">
    <text evidence="1">The sequence shown here is derived from an EMBL/GenBank/DDBJ whole genome shotgun (WGS) entry which is preliminary data.</text>
</comment>
<keyword evidence="2" id="KW-1185">Reference proteome</keyword>
<name>A0A2V3V3E0_9SPHN</name>
<accession>A0A2V3V3E0</accession>
<gene>
    <name evidence="1" type="ORF">C7451_10517</name>
</gene>
<reference evidence="1 2" key="1">
    <citation type="submission" date="2018-05" db="EMBL/GenBank/DDBJ databases">
        <title>Genomic Encyclopedia of Type Strains, Phase IV (KMG-IV): sequencing the most valuable type-strain genomes for metagenomic binning, comparative biology and taxonomic classification.</title>
        <authorList>
            <person name="Goeker M."/>
        </authorList>
    </citation>
    <scope>NUCLEOTIDE SEQUENCE [LARGE SCALE GENOMIC DNA]</scope>
    <source>
        <strain evidence="1 2">DSM 3183</strain>
    </source>
</reference>
<dbReference type="RefSeq" id="WP_244181722.1">
    <property type="nucleotide sequence ID" value="NZ_QJJM01000005.1"/>
</dbReference>
<protein>
    <recommendedName>
        <fullName evidence="3">DUF3598 domain-containing protein</fullName>
    </recommendedName>
</protein>
<sequence length="156" mass="18379">MRDLLAREMPALFAHEGLWDGTYRHVDAAGTLIDQHRMRTRCEFPASGAFAYVQHNHLIWPDGREQRLSFGGVFRDGRLWWDTDRFHGCGWQTLDSVLMLTLHRKDEPGVRFTEMIQISDDGESRARTWQWFRDGTPFKRTLCDERRVSRDPEAEL</sequence>
<proteinExistence type="predicted"/>
<dbReference type="EMBL" id="QJJM01000005">
    <property type="protein sequence ID" value="PXW76246.1"/>
    <property type="molecule type" value="Genomic_DNA"/>
</dbReference>